<keyword evidence="1" id="KW-0805">Transcription regulation</keyword>
<dbReference type="SUPFAM" id="SSF48498">
    <property type="entry name" value="Tetracyclin repressor-like, C-terminal domain"/>
    <property type="match status" value="1"/>
</dbReference>
<evidence type="ECO:0000256" key="3">
    <source>
        <dbReference type="ARBA" id="ARBA00023163"/>
    </source>
</evidence>
<gene>
    <name evidence="6" type="ORF">Srubr_24670</name>
</gene>
<dbReference type="Pfam" id="PF16925">
    <property type="entry name" value="TetR_C_13"/>
    <property type="match status" value="1"/>
</dbReference>
<sequence length="192" mass="21499">MARPRKFDETHALTAAMETFWRRGYEATSTRNLSDSTGLGQSSLYNTFGDKRELYLRSLRHYYETHTGDQTALLDRPGPVRERLRDLMVRAIDTDLADPEASGCFTINASVEKADSDDEVREEVRRHFATVEQALAETIARGQRSGEISSERSAGALARQILATYYGLRVLARIQKDRDALLGIVEGTVSAL</sequence>
<dbReference type="RefSeq" id="WP_189991506.1">
    <property type="nucleotide sequence ID" value="NZ_BNCB01000003.1"/>
</dbReference>
<dbReference type="EMBL" id="BNEA01000007">
    <property type="protein sequence ID" value="GHI52621.1"/>
    <property type="molecule type" value="Genomic_DNA"/>
</dbReference>
<evidence type="ECO:0000256" key="1">
    <source>
        <dbReference type="ARBA" id="ARBA00023015"/>
    </source>
</evidence>
<dbReference type="Gene3D" id="1.10.10.60">
    <property type="entry name" value="Homeodomain-like"/>
    <property type="match status" value="1"/>
</dbReference>
<proteinExistence type="predicted"/>
<evidence type="ECO:0000259" key="5">
    <source>
        <dbReference type="PROSITE" id="PS50977"/>
    </source>
</evidence>
<evidence type="ECO:0000313" key="7">
    <source>
        <dbReference type="Proteomes" id="UP000646738"/>
    </source>
</evidence>
<dbReference type="Proteomes" id="UP000646738">
    <property type="component" value="Unassembled WGS sequence"/>
</dbReference>
<feature type="domain" description="HTH tetR-type" evidence="5">
    <location>
        <begin position="6"/>
        <end position="66"/>
    </location>
</feature>
<dbReference type="Pfam" id="PF00440">
    <property type="entry name" value="TetR_N"/>
    <property type="match status" value="1"/>
</dbReference>
<accession>A0ABQ3R9U1</accession>
<dbReference type="PANTHER" id="PTHR47506">
    <property type="entry name" value="TRANSCRIPTIONAL REGULATORY PROTEIN"/>
    <property type="match status" value="1"/>
</dbReference>
<dbReference type="InterPro" id="IPR001647">
    <property type="entry name" value="HTH_TetR"/>
</dbReference>
<keyword evidence="2 4" id="KW-0238">DNA-binding</keyword>
<evidence type="ECO:0000256" key="2">
    <source>
        <dbReference type="ARBA" id="ARBA00023125"/>
    </source>
</evidence>
<reference evidence="7" key="1">
    <citation type="submission" date="2023-07" db="EMBL/GenBank/DDBJ databases">
        <title>Whole genome shotgun sequence of Streptomyces achromogenes subsp. rubradiris NBRC 14000.</title>
        <authorList>
            <person name="Komaki H."/>
            <person name="Tamura T."/>
        </authorList>
    </citation>
    <scope>NUCLEOTIDE SEQUENCE [LARGE SCALE GENOMIC DNA]</scope>
    <source>
        <strain evidence="7">NBRC 14000</strain>
    </source>
</reference>
<dbReference type="Gene3D" id="1.10.357.10">
    <property type="entry name" value="Tetracycline Repressor, domain 2"/>
    <property type="match status" value="1"/>
</dbReference>
<protein>
    <submittedName>
        <fullName evidence="6">TetR family transcriptional regulator</fullName>
    </submittedName>
</protein>
<name>A0ABQ3R9U1_STRRR</name>
<dbReference type="SUPFAM" id="SSF46689">
    <property type="entry name" value="Homeodomain-like"/>
    <property type="match status" value="1"/>
</dbReference>
<organism evidence="6 7">
    <name type="scientific">Streptomyces rubradiris</name>
    <name type="common">Streptomyces achromogenes subsp. rubradiris</name>
    <dbReference type="NCBI Taxonomy" id="285531"/>
    <lineage>
        <taxon>Bacteria</taxon>
        <taxon>Bacillati</taxon>
        <taxon>Actinomycetota</taxon>
        <taxon>Actinomycetes</taxon>
        <taxon>Kitasatosporales</taxon>
        <taxon>Streptomycetaceae</taxon>
        <taxon>Streptomyces</taxon>
    </lineage>
</organism>
<evidence type="ECO:0000313" key="6">
    <source>
        <dbReference type="EMBL" id="GHI52621.1"/>
    </source>
</evidence>
<keyword evidence="7" id="KW-1185">Reference proteome</keyword>
<dbReference type="PROSITE" id="PS50977">
    <property type="entry name" value="HTH_TETR_2"/>
    <property type="match status" value="1"/>
</dbReference>
<keyword evidence="3" id="KW-0804">Transcription</keyword>
<evidence type="ECO:0000256" key="4">
    <source>
        <dbReference type="PROSITE-ProRule" id="PRU00335"/>
    </source>
</evidence>
<dbReference type="InterPro" id="IPR011075">
    <property type="entry name" value="TetR_C"/>
</dbReference>
<dbReference type="InterPro" id="IPR009057">
    <property type="entry name" value="Homeodomain-like_sf"/>
</dbReference>
<dbReference type="InterPro" id="IPR036271">
    <property type="entry name" value="Tet_transcr_reg_TetR-rel_C_sf"/>
</dbReference>
<feature type="DNA-binding region" description="H-T-H motif" evidence="4">
    <location>
        <begin position="29"/>
        <end position="48"/>
    </location>
</feature>
<dbReference type="PANTHER" id="PTHR47506:SF1">
    <property type="entry name" value="HTH-TYPE TRANSCRIPTIONAL REGULATOR YJDC"/>
    <property type="match status" value="1"/>
</dbReference>
<comment type="caution">
    <text evidence="6">The sequence shown here is derived from an EMBL/GenBank/DDBJ whole genome shotgun (WGS) entry which is preliminary data.</text>
</comment>